<organism evidence="8">
    <name type="scientific">Corethrella appendiculata</name>
    <dbReference type="NCBI Taxonomy" id="1370023"/>
    <lineage>
        <taxon>Eukaryota</taxon>
        <taxon>Metazoa</taxon>
        <taxon>Ecdysozoa</taxon>
        <taxon>Arthropoda</taxon>
        <taxon>Hexapoda</taxon>
        <taxon>Insecta</taxon>
        <taxon>Pterygota</taxon>
        <taxon>Neoptera</taxon>
        <taxon>Endopterygota</taxon>
        <taxon>Diptera</taxon>
        <taxon>Nematocera</taxon>
        <taxon>Culicoidea</taxon>
        <taxon>Chaoboridae</taxon>
        <taxon>Corethrella</taxon>
    </lineage>
</organism>
<dbReference type="FunFam" id="2.60.40.770:FF:000001">
    <property type="entry name" value="NPC intracellular cholesterol transporter 2"/>
    <property type="match status" value="1"/>
</dbReference>
<dbReference type="InterPro" id="IPR033916">
    <property type="entry name" value="ML_Npc2-like"/>
</dbReference>
<dbReference type="InterPro" id="IPR039670">
    <property type="entry name" value="NPC2-like"/>
</dbReference>
<evidence type="ECO:0000256" key="4">
    <source>
        <dbReference type="ARBA" id="ARBA00022729"/>
    </source>
</evidence>
<dbReference type="Gene3D" id="2.60.40.770">
    <property type="match status" value="1"/>
</dbReference>
<evidence type="ECO:0000256" key="6">
    <source>
        <dbReference type="SAM" id="SignalP"/>
    </source>
</evidence>
<evidence type="ECO:0000256" key="5">
    <source>
        <dbReference type="ARBA" id="ARBA00023157"/>
    </source>
</evidence>
<dbReference type="InterPro" id="IPR003172">
    <property type="entry name" value="ML_dom"/>
</dbReference>
<keyword evidence="5" id="KW-1015">Disulfide bond</keyword>
<reference evidence="8" key="1">
    <citation type="journal article" date="2014" name="Insect Biochem. Mol. Biol.">
        <title>An insight into the sialome of the frog biting fly, Corethrella appendiculata.</title>
        <authorList>
            <person name="Ribeiro J.M.C."/>
            <person name="Chagas A.C."/>
            <person name="Pham V.M."/>
            <person name="Lounibos L.P."/>
            <person name="Calvo E."/>
        </authorList>
    </citation>
    <scope>NUCLEOTIDE SEQUENCE</scope>
    <source>
        <tissue evidence="8">Salivary glands</tissue>
    </source>
</reference>
<evidence type="ECO:0000313" key="8">
    <source>
        <dbReference type="EMBL" id="JAB57680.1"/>
    </source>
</evidence>
<keyword evidence="4 6" id="KW-0732">Signal</keyword>
<feature type="chain" id="PRO_5004659753" evidence="6">
    <location>
        <begin position="21"/>
        <end position="152"/>
    </location>
</feature>
<dbReference type="GO" id="GO:0032367">
    <property type="term" value="P:intracellular cholesterol transport"/>
    <property type="evidence" value="ECO:0007669"/>
    <property type="project" value="InterPro"/>
</dbReference>
<dbReference type="PANTHER" id="PTHR11306">
    <property type="entry name" value="NIEMANN PICK TYPE C2 PROTEIN NPC2-RELATED"/>
    <property type="match status" value="1"/>
</dbReference>
<keyword evidence="3" id="KW-0964">Secreted</keyword>
<dbReference type="GO" id="GO:0005576">
    <property type="term" value="C:extracellular region"/>
    <property type="evidence" value="ECO:0007669"/>
    <property type="project" value="UniProtKB-SubCell"/>
</dbReference>
<dbReference type="GO" id="GO:0032934">
    <property type="term" value="F:sterol binding"/>
    <property type="evidence" value="ECO:0007669"/>
    <property type="project" value="InterPro"/>
</dbReference>
<dbReference type="InterPro" id="IPR014756">
    <property type="entry name" value="Ig_E-set"/>
</dbReference>
<feature type="signal peptide" evidence="6">
    <location>
        <begin position="1"/>
        <end position="20"/>
    </location>
</feature>
<evidence type="ECO:0000256" key="3">
    <source>
        <dbReference type="ARBA" id="ARBA00022525"/>
    </source>
</evidence>
<dbReference type="Pfam" id="PF02221">
    <property type="entry name" value="E1_DerP2_DerF2"/>
    <property type="match status" value="1"/>
</dbReference>
<comment type="subcellular location">
    <subcellularLocation>
        <location evidence="1">Secreted</location>
    </subcellularLocation>
</comment>
<accession>U5EUS6</accession>
<dbReference type="SMART" id="SM00737">
    <property type="entry name" value="ML"/>
    <property type="match status" value="1"/>
</dbReference>
<feature type="domain" description="MD-2-related lipid-recognition" evidence="7">
    <location>
        <begin position="23"/>
        <end position="149"/>
    </location>
</feature>
<protein>
    <submittedName>
        <fullName evidence="8">Putative ml domain salivary peptide</fullName>
    </submittedName>
</protein>
<sequence>MNYFISFGFICLLVIKLVIGLQFEDCGSTVGKFTSIEITDCDTSKSSCVLHRNTNVTISLDFQVDEEISEVKSVVHGVIVGMEVPFKLPNNNACVDSGIECPLKKDQQYKYSATLPVLKMYPKVKLTVKWELQVGNSNGTDIVCVYIPAEIK</sequence>
<name>U5EUS6_9DIPT</name>
<dbReference type="EMBL" id="GANO01002191">
    <property type="protein sequence ID" value="JAB57680.1"/>
    <property type="molecule type" value="mRNA"/>
</dbReference>
<evidence type="ECO:0000256" key="2">
    <source>
        <dbReference type="ARBA" id="ARBA00006370"/>
    </source>
</evidence>
<dbReference type="CDD" id="cd00916">
    <property type="entry name" value="Npc2_like"/>
    <property type="match status" value="1"/>
</dbReference>
<proteinExistence type="evidence at transcript level"/>
<dbReference type="PANTHER" id="PTHR11306:SF68">
    <property type="entry name" value="NPC INTRACELLULAR CHOLESTEROL TRANSPORTER 2"/>
    <property type="match status" value="1"/>
</dbReference>
<evidence type="ECO:0000256" key="1">
    <source>
        <dbReference type="ARBA" id="ARBA00004613"/>
    </source>
</evidence>
<evidence type="ECO:0000259" key="7">
    <source>
        <dbReference type="SMART" id="SM00737"/>
    </source>
</evidence>
<dbReference type="AlphaFoldDB" id="U5EUS6"/>
<dbReference type="SUPFAM" id="SSF81296">
    <property type="entry name" value="E set domains"/>
    <property type="match status" value="1"/>
</dbReference>
<comment type="similarity">
    <text evidence="2">Belongs to the NPC2 family.</text>
</comment>